<comment type="caution">
    <text evidence="1">The sequence shown here is derived from an EMBL/GenBank/DDBJ whole genome shotgun (WGS) entry which is preliminary data.</text>
</comment>
<dbReference type="EMBL" id="CADEPM010000009">
    <property type="protein sequence ID" value="CAB3409810.1"/>
    <property type="molecule type" value="Genomic_DNA"/>
</dbReference>
<proteinExistence type="predicted"/>
<protein>
    <submittedName>
        <fullName evidence="1">Uncharacterized protein</fullName>
    </submittedName>
</protein>
<keyword evidence="2" id="KW-1185">Reference proteome</keyword>
<name>A0A8S1FC39_9PELO</name>
<reference evidence="1 2" key="1">
    <citation type="submission" date="2020-04" db="EMBL/GenBank/DDBJ databases">
        <authorList>
            <person name="Laetsch R D."/>
            <person name="Stevens L."/>
            <person name="Kumar S."/>
            <person name="Blaxter L. M."/>
        </authorList>
    </citation>
    <scope>NUCLEOTIDE SEQUENCE [LARGE SCALE GENOMIC DNA]</scope>
</reference>
<accession>A0A8S1FC39</accession>
<gene>
    <name evidence="1" type="ORF">CBOVIS_LOCUS11417</name>
</gene>
<evidence type="ECO:0000313" key="1">
    <source>
        <dbReference type="EMBL" id="CAB3409810.1"/>
    </source>
</evidence>
<dbReference type="AlphaFoldDB" id="A0A8S1FC39"/>
<sequence>MGLFIQNSDCATPEEIKLLCTVFPGAPQCPRPIPVPTIAPPPKTRSYSRVDHRMAMTPEDPISRNIVGLELELKRMDTYLDMAYAARNRLHRELRKSANSNYMAKFTNESQNQCLSFRH</sequence>
<organism evidence="1 2">
    <name type="scientific">Caenorhabditis bovis</name>
    <dbReference type="NCBI Taxonomy" id="2654633"/>
    <lineage>
        <taxon>Eukaryota</taxon>
        <taxon>Metazoa</taxon>
        <taxon>Ecdysozoa</taxon>
        <taxon>Nematoda</taxon>
        <taxon>Chromadorea</taxon>
        <taxon>Rhabditida</taxon>
        <taxon>Rhabditina</taxon>
        <taxon>Rhabditomorpha</taxon>
        <taxon>Rhabditoidea</taxon>
        <taxon>Rhabditidae</taxon>
        <taxon>Peloderinae</taxon>
        <taxon>Caenorhabditis</taxon>
    </lineage>
</organism>
<dbReference type="Proteomes" id="UP000494206">
    <property type="component" value="Unassembled WGS sequence"/>
</dbReference>
<evidence type="ECO:0000313" key="2">
    <source>
        <dbReference type="Proteomes" id="UP000494206"/>
    </source>
</evidence>